<dbReference type="Proteomes" id="UP001302493">
    <property type="component" value="Chromosome"/>
</dbReference>
<reference evidence="1" key="1">
    <citation type="submission" date="2023-03" db="EMBL/GenBank/DDBJ databases">
        <title>Genome sequence of Brevundimonas nasdae SJTX8.</title>
        <authorList>
            <person name="Liang R."/>
        </authorList>
    </citation>
    <scope>NUCLEOTIDE SEQUENCE</scope>
    <source>
        <strain evidence="1">X8</strain>
    </source>
</reference>
<evidence type="ECO:0000313" key="1">
    <source>
        <dbReference type="EMBL" id="WOB79519.1"/>
    </source>
</evidence>
<sequence>MDSREATLALLAARAEDATVCPSEVARVVAGEDGAWREAMPDVHAAVDAMLNEGAVRLSWKGRPLAMRAGPYRIARARGGEDGGGDFG</sequence>
<protein>
    <submittedName>
        <fullName evidence="1">DUF3253 domain-containing protein</fullName>
    </submittedName>
</protein>
<keyword evidence="2" id="KW-1185">Reference proteome</keyword>
<gene>
    <name evidence="1" type="ORF">PZA08_04940</name>
</gene>
<name>A0ACD4VNJ3_9CAUL</name>
<accession>A0ACD4VNJ3</accession>
<dbReference type="EMBL" id="CP119180">
    <property type="protein sequence ID" value="WOB79519.1"/>
    <property type="molecule type" value="Genomic_DNA"/>
</dbReference>
<evidence type="ECO:0000313" key="2">
    <source>
        <dbReference type="Proteomes" id="UP001302493"/>
    </source>
</evidence>
<organism evidence="1 2">
    <name type="scientific">Brevundimonas nasdae</name>
    <dbReference type="NCBI Taxonomy" id="172043"/>
    <lineage>
        <taxon>Bacteria</taxon>
        <taxon>Pseudomonadati</taxon>
        <taxon>Pseudomonadota</taxon>
        <taxon>Alphaproteobacteria</taxon>
        <taxon>Caulobacterales</taxon>
        <taxon>Caulobacteraceae</taxon>
        <taxon>Brevundimonas</taxon>
    </lineage>
</organism>
<proteinExistence type="predicted"/>